<dbReference type="PRINTS" id="PR00344">
    <property type="entry name" value="BCTRLSENSOR"/>
</dbReference>
<dbReference type="RefSeq" id="WP_133820528.1">
    <property type="nucleotide sequence ID" value="NZ_SNZH01000014.1"/>
</dbReference>
<dbReference type="PANTHER" id="PTHR43395:SF10">
    <property type="entry name" value="CHEMOTAXIS PROTEIN CHEA"/>
    <property type="match status" value="1"/>
</dbReference>
<dbReference type="Gene3D" id="1.20.120.160">
    <property type="entry name" value="HPT domain"/>
    <property type="match status" value="1"/>
</dbReference>
<protein>
    <recommendedName>
        <fullName evidence="2">histidine kinase</fullName>
        <ecNumber evidence="2">2.7.13.3</ecNumber>
    </recommendedName>
</protein>
<comment type="catalytic activity">
    <reaction evidence="1">
        <text>ATP + protein L-histidine = ADP + protein N-phospho-L-histidine.</text>
        <dbReference type="EC" id="2.7.13.3"/>
    </reaction>
</comment>
<evidence type="ECO:0000256" key="5">
    <source>
        <dbReference type="SAM" id="Phobius"/>
    </source>
</evidence>
<dbReference type="Proteomes" id="UP000295293">
    <property type="component" value="Unassembled WGS sequence"/>
</dbReference>
<dbReference type="Gene3D" id="3.30.565.10">
    <property type="entry name" value="Histidine kinase-like ATPase, C-terminal domain"/>
    <property type="match status" value="1"/>
</dbReference>
<proteinExistence type="predicted"/>
<dbReference type="AlphaFoldDB" id="A0A4R6YQD4"/>
<dbReference type="InterPro" id="IPR003594">
    <property type="entry name" value="HATPase_dom"/>
</dbReference>
<accession>A0A4R6YQD4</accession>
<keyword evidence="8" id="KW-1185">Reference proteome</keyword>
<dbReference type="InterPro" id="IPR036641">
    <property type="entry name" value="HPT_dom_sf"/>
</dbReference>
<evidence type="ECO:0000313" key="7">
    <source>
        <dbReference type="EMBL" id="TDR40038.1"/>
    </source>
</evidence>
<evidence type="ECO:0000256" key="2">
    <source>
        <dbReference type="ARBA" id="ARBA00012438"/>
    </source>
</evidence>
<dbReference type="OrthoDB" id="9803176at2"/>
<keyword evidence="7" id="KW-0418">Kinase</keyword>
<keyword evidence="7" id="KW-0808">Transferase</keyword>
<sequence length="697" mass="75701">MNQQNRGFLHKYRSIVVAIVLFVSLDIALIAYNLAASYTIDRYTASRDLSGSMRSSTQIVLRSLLEMQADVAAGGTIGEEARTTLRDRAALIQNGLSALREGGSLPGDAEATVYAAATQPAQRAEADKFASLWQPYQQLLQPLLAADVIDAASVGAAASHGRRINSELFGAINRFVNATQDLVTRETRVLRIVQIVGILFALLNFLYTALLASRRLLEGDRAVARSQKQTGDILATVKEGLFLVTPEQQIGEQMSASLKDVLRQEVKPGQKLFDLLTPMVSAPIMEAARDYVGLLFGKRVKENLVYSLNPLSEVEIGGDTAQKRYLSFQFNRVLDEGEVSGLLVTVQDATERVNLQAEVASAKSRAREQMEVLLRVLNNDPAEVQDFLRRTESSLEQVNATLRQAARRSGENYLGLVNSVFRHVHGIKSEAAAMNLEMFESVAHAFELDLVALRDRGDVEGADMVKLALHLDDLFECLNSVRGLFERLGTASPAPASAPAGGESSPAQQLLASLRGLAKRIAADLGKEVRVTGDMPAFDTLPQGMADDLRSISLQLLRNAVVHGIEEPQERRQHGKAAGGIVHFSCRRSDTDGIDFSVRDDGRGISPRRVREALVRSQRYTADEVAAMPDRDVVMKIFEPGISTASESNRDAGHGAGMDVVLSRVNAMGARIALGSQGHSHTEFRIRIALPSAAAAA</sequence>
<evidence type="ECO:0000259" key="6">
    <source>
        <dbReference type="PROSITE" id="PS50894"/>
    </source>
</evidence>
<keyword evidence="4" id="KW-0597">Phosphoprotein</keyword>
<dbReference type="EMBL" id="SNZH01000014">
    <property type="protein sequence ID" value="TDR40038.1"/>
    <property type="molecule type" value="Genomic_DNA"/>
</dbReference>
<dbReference type="PROSITE" id="PS50894">
    <property type="entry name" value="HPT"/>
    <property type="match status" value="1"/>
</dbReference>
<keyword evidence="3" id="KW-0902">Two-component regulatory system</keyword>
<feature type="transmembrane region" description="Helical" evidence="5">
    <location>
        <begin position="12"/>
        <end position="32"/>
    </location>
</feature>
<name>A0A4R6YQD4_9GAMM</name>
<dbReference type="InterPro" id="IPR051315">
    <property type="entry name" value="Bact_Chemotaxis_CheA"/>
</dbReference>
<dbReference type="SMART" id="SM00387">
    <property type="entry name" value="HATPase_c"/>
    <property type="match status" value="1"/>
</dbReference>
<dbReference type="PANTHER" id="PTHR43395">
    <property type="entry name" value="SENSOR HISTIDINE KINASE CHEA"/>
    <property type="match status" value="1"/>
</dbReference>
<evidence type="ECO:0000256" key="4">
    <source>
        <dbReference type="PROSITE-ProRule" id="PRU00110"/>
    </source>
</evidence>
<evidence type="ECO:0000313" key="8">
    <source>
        <dbReference type="Proteomes" id="UP000295293"/>
    </source>
</evidence>
<dbReference type="InterPro" id="IPR008207">
    <property type="entry name" value="Sig_transdc_His_kin_Hpt_dom"/>
</dbReference>
<dbReference type="Pfam" id="PF02518">
    <property type="entry name" value="HATPase_c"/>
    <property type="match status" value="1"/>
</dbReference>
<organism evidence="7 8">
    <name type="scientific">Tahibacter aquaticus</name>
    <dbReference type="NCBI Taxonomy" id="520092"/>
    <lineage>
        <taxon>Bacteria</taxon>
        <taxon>Pseudomonadati</taxon>
        <taxon>Pseudomonadota</taxon>
        <taxon>Gammaproteobacteria</taxon>
        <taxon>Lysobacterales</taxon>
        <taxon>Rhodanobacteraceae</taxon>
        <taxon>Tahibacter</taxon>
    </lineage>
</organism>
<gene>
    <name evidence="7" type="ORF">DFR29_11490</name>
</gene>
<comment type="caution">
    <text evidence="7">The sequence shown here is derived from an EMBL/GenBank/DDBJ whole genome shotgun (WGS) entry which is preliminary data.</text>
</comment>
<feature type="modified residue" description="Phosphohistidine" evidence="4">
    <location>
        <position position="425"/>
    </location>
</feature>
<reference evidence="7 8" key="1">
    <citation type="submission" date="2019-03" db="EMBL/GenBank/DDBJ databases">
        <title>Genomic Encyclopedia of Type Strains, Phase IV (KMG-IV): sequencing the most valuable type-strain genomes for metagenomic binning, comparative biology and taxonomic classification.</title>
        <authorList>
            <person name="Goeker M."/>
        </authorList>
    </citation>
    <scope>NUCLEOTIDE SEQUENCE [LARGE SCALE GENOMIC DNA]</scope>
    <source>
        <strain evidence="7 8">DSM 21667</strain>
    </source>
</reference>
<dbReference type="InterPro" id="IPR004358">
    <property type="entry name" value="Sig_transdc_His_kin-like_C"/>
</dbReference>
<dbReference type="SUPFAM" id="SSF47226">
    <property type="entry name" value="Histidine-containing phosphotransfer domain, HPT domain"/>
    <property type="match status" value="1"/>
</dbReference>
<evidence type="ECO:0000256" key="1">
    <source>
        <dbReference type="ARBA" id="ARBA00000085"/>
    </source>
</evidence>
<dbReference type="Gene3D" id="3.30.450.20">
    <property type="entry name" value="PAS domain"/>
    <property type="match status" value="1"/>
</dbReference>
<dbReference type="InterPro" id="IPR036890">
    <property type="entry name" value="HATPase_C_sf"/>
</dbReference>
<dbReference type="EC" id="2.7.13.3" evidence="2"/>
<feature type="transmembrane region" description="Helical" evidence="5">
    <location>
        <begin position="192"/>
        <end position="212"/>
    </location>
</feature>
<keyword evidence="5" id="KW-0472">Membrane</keyword>
<evidence type="ECO:0000256" key="3">
    <source>
        <dbReference type="ARBA" id="ARBA00023012"/>
    </source>
</evidence>
<dbReference type="SUPFAM" id="SSF55874">
    <property type="entry name" value="ATPase domain of HSP90 chaperone/DNA topoisomerase II/histidine kinase"/>
    <property type="match status" value="1"/>
</dbReference>
<keyword evidence="5" id="KW-0812">Transmembrane</keyword>
<feature type="domain" description="HPt" evidence="6">
    <location>
        <begin position="380"/>
        <end position="488"/>
    </location>
</feature>
<dbReference type="GO" id="GO:0000155">
    <property type="term" value="F:phosphorelay sensor kinase activity"/>
    <property type="evidence" value="ECO:0007669"/>
    <property type="project" value="UniProtKB-ARBA"/>
</dbReference>
<keyword evidence="5" id="KW-1133">Transmembrane helix</keyword>